<organism evidence="1 2">
    <name type="scientific">Angiostrongylus cantonensis</name>
    <name type="common">Rat lungworm</name>
    <dbReference type="NCBI Taxonomy" id="6313"/>
    <lineage>
        <taxon>Eukaryota</taxon>
        <taxon>Metazoa</taxon>
        <taxon>Ecdysozoa</taxon>
        <taxon>Nematoda</taxon>
        <taxon>Chromadorea</taxon>
        <taxon>Rhabditida</taxon>
        <taxon>Rhabditina</taxon>
        <taxon>Rhabditomorpha</taxon>
        <taxon>Strongyloidea</taxon>
        <taxon>Metastrongylidae</taxon>
        <taxon>Angiostrongylus</taxon>
    </lineage>
</organism>
<dbReference type="Proteomes" id="UP000035642">
    <property type="component" value="Unassembled WGS sequence"/>
</dbReference>
<accession>A0A0K0CTB9</accession>
<evidence type="ECO:0000313" key="2">
    <source>
        <dbReference type="WBParaSite" id="ACAC_0000030601-mRNA-1"/>
    </source>
</evidence>
<sequence>MSADFRVLQFVISLPIQFFCLRAMEFSLTGSSFDQGRFSVPSSVHVLHVSTLLCRTPIVSTVAKRVNYSTSGRIVRGTDFYQIIFSFHY</sequence>
<dbReference type="AlphaFoldDB" id="A0A0K0CTB9"/>
<keyword evidence="1" id="KW-1185">Reference proteome</keyword>
<proteinExistence type="predicted"/>
<protein>
    <submittedName>
        <fullName evidence="2">Secreted protein</fullName>
    </submittedName>
</protein>
<dbReference type="WBParaSite" id="ACAC_0000030601-mRNA-1">
    <property type="protein sequence ID" value="ACAC_0000030601-mRNA-1"/>
    <property type="gene ID" value="ACAC_0000030601"/>
</dbReference>
<name>A0A0K0CTB9_ANGCA</name>
<reference evidence="2" key="2">
    <citation type="submission" date="2017-02" db="UniProtKB">
        <authorList>
            <consortium name="WormBaseParasite"/>
        </authorList>
    </citation>
    <scope>IDENTIFICATION</scope>
</reference>
<reference evidence="1" key="1">
    <citation type="submission" date="2012-09" db="EMBL/GenBank/DDBJ databases">
        <authorList>
            <person name="Martin A.A."/>
        </authorList>
    </citation>
    <scope>NUCLEOTIDE SEQUENCE</scope>
</reference>
<evidence type="ECO:0000313" key="1">
    <source>
        <dbReference type="Proteomes" id="UP000035642"/>
    </source>
</evidence>